<evidence type="ECO:0000256" key="1">
    <source>
        <dbReference type="SAM" id="Phobius"/>
    </source>
</evidence>
<dbReference type="NCBIfam" id="NF041949">
    <property type="entry name" value="THIVI_2564_fam"/>
    <property type="match status" value="1"/>
</dbReference>
<gene>
    <name evidence="2" type="ORF">PYH38_000109</name>
</gene>
<keyword evidence="1" id="KW-0472">Membrane</keyword>
<dbReference type="InterPro" id="IPR049641">
    <property type="entry name" value="THIVI_2564-like"/>
</dbReference>
<keyword evidence="1" id="KW-1133">Transmembrane helix</keyword>
<protein>
    <submittedName>
        <fullName evidence="2">Uncharacterized protein</fullName>
    </submittedName>
</protein>
<evidence type="ECO:0000313" key="3">
    <source>
        <dbReference type="Proteomes" id="UP001235547"/>
    </source>
</evidence>
<keyword evidence="3" id="KW-1185">Reference proteome</keyword>
<proteinExistence type="predicted"/>
<evidence type="ECO:0000313" key="2">
    <source>
        <dbReference type="EMBL" id="WEX81791.1"/>
    </source>
</evidence>
<feature type="transmembrane region" description="Helical" evidence="1">
    <location>
        <begin position="63"/>
        <end position="89"/>
    </location>
</feature>
<keyword evidence="1" id="KW-0812">Transmembrane</keyword>
<reference evidence="2 3" key="1">
    <citation type="submission" date="2023-03" db="EMBL/GenBank/DDBJ databases">
        <authorList>
            <person name="Kaur S."/>
            <person name="Espinosa-Saiz D."/>
            <person name="Velazquez E."/>
            <person name="Menendez E."/>
            <person name="diCenzo G.C."/>
        </authorList>
    </citation>
    <scope>NUCLEOTIDE SEQUENCE [LARGE SCALE GENOMIC DNA]</scope>
    <source>
        <strain evidence="2 3">LMG 27395</strain>
    </source>
</reference>
<organism evidence="2 3">
    <name type="scientific">Sinorhizobium numidicum</name>
    <dbReference type="NCBI Taxonomy" id="680248"/>
    <lineage>
        <taxon>Bacteria</taxon>
        <taxon>Pseudomonadati</taxon>
        <taxon>Pseudomonadota</taxon>
        <taxon>Alphaproteobacteria</taxon>
        <taxon>Hyphomicrobiales</taxon>
        <taxon>Rhizobiaceae</taxon>
        <taxon>Sinorhizobium/Ensifer group</taxon>
        <taxon>Sinorhizobium</taxon>
    </lineage>
</organism>
<dbReference type="EMBL" id="CP120370">
    <property type="protein sequence ID" value="WEX81791.1"/>
    <property type="molecule type" value="Genomic_DNA"/>
</dbReference>
<feature type="transmembrane region" description="Helical" evidence="1">
    <location>
        <begin position="101"/>
        <end position="118"/>
    </location>
</feature>
<sequence>MLVTGDRKQFVKLKFTPLPDGNGPDGSELFEGQNISRVISLALQNSGIFAPSLPKRQFVQRTWGMSILISIIISSLITGLVIALLLYLVQKLPIDSTMKQMAQIVVVVVGVISLLSYRDVN</sequence>
<name>A0ABY8CXX0_9HYPH</name>
<dbReference type="Proteomes" id="UP001235547">
    <property type="component" value="Chromosome 2"/>
</dbReference>
<accession>A0ABY8CXX0</accession>